<dbReference type="OrthoDB" id="3199616at2"/>
<dbReference type="RefSeq" id="WP_066466041.1">
    <property type="nucleotide sequence ID" value="NZ_MATO01000060.1"/>
</dbReference>
<keyword evidence="2" id="KW-0808">Transferase</keyword>
<feature type="domain" description="Polysaccharide pyruvyl transferase" evidence="1">
    <location>
        <begin position="15"/>
        <end position="309"/>
    </location>
</feature>
<evidence type="ECO:0000259" key="1">
    <source>
        <dbReference type="Pfam" id="PF04230"/>
    </source>
</evidence>
<dbReference type="AlphaFoldDB" id="A0A1C0YI39"/>
<protein>
    <submittedName>
        <fullName evidence="2">Polysaccharide pyruvyl transferase</fullName>
    </submittedName>
</protein>
<organism evidence="2 3">
    <name type="scientific">Caryophanon latum</name>
    <dbReference type="NCBI Taxonomy" id="33977"/>
    <lineage>
        <taxon>Bacteria</taxon>
        <taxon>Bacillati</taxon>
        <taxon>Bacillota</taxon>
        <taxon>Bacilli</taxon>
        <taxon>Bacillales</taxon>
        <taxon>Caryophanaceae</taxon>
        <taxon>Caryophanon</taxon>
    </lineage>
</organism>
<name>A0A1C0YI39_9BACL</name>
<accession>A0A1C0YI39</accession>
<dbReference type="PANTHER" id="PTHR36836">
    <property type="entry name" value="COLANIC ACID BIOSYNTHESIS PROTEIN WCAK"/>
    <property type="match status" value="1"/>
</dbReference>
<dbReference type="PANTHER" id="PTHR36836:SF1">
    <property type="entry name" value="COLANIC ACID BIOSYNTHESIS PROTEIN WCAK"/>
    <property type="match status" value="1"/>
</dbReference>
<dbReference type="Pfam" id="PF04230">
    <property type="entry name" value="PS_pyruv_trans"/>
    <property type="match status" value="1"/>
</dbReference>
<keyword evidence="3" id="KW-1185">Reference proteome</keyword>
<dbReference type="InterPro" id="IPR007345">
    <property type="entry name" value="Polysacch_pyruvyl_Trfase"/>
</dbReference>
<evidence type="ECO:0000313" key="2">
    <source>
        <dbReference type="EMBL" id="OCS86827.1"/>
    </source>
</evidence>
<dbReference type="Proteomes" id="UP000093482">
    <property type="component" value="Unassembled WGS sequence"/>
</dbReference>
<sequence length="381" mass="43187">MKIGIVGNYGNDNNGDEAILYSLIQQVKEQFSVQNEDITVFSNNTQQTSERYGVKSYPLYYKRGNLYKTFFYTYKSNKRYMDGFDLLIIGGGGILMDFYRREAHLYGTYALMAKHSGVPYVLYGCGAGPLDTVTGKVMIRYMCKYAVNVSVRDPDSKELLRTIGVTRHIDVIGDPAFTMFKERNNHPEKPQRIGISAVPVYNANYWPSGDVEKYDRYVKSMAENLDTLINTHNVDITFFATKYPQDVTVTKDIRNKMTRADKVDIIDRNLVPEDLLQVTSDMDVVIGTRLHSLILATNAQTPIIALSYHKKVTDFMRSIESSDLCIEINELQKNKQLVANAYSELIADWPASVARTKRISTNTHAEAMRGKQLLAKAVKGK</sequence>
<evidence type="ECO:0000313" key="3">
    <source>
        <dbReference type="Proteomes" id="UP000093482"/>
    </source>
</evidence>
<gene>
    <name evidence="2" type="ORF">A6K76_14350</name>
</gene>
<reference evidence="2 3" key="1">
    <citation type="submission" date="2016-07" db="EMBL/GenBank/DDBJ databases">
        <title>Caryophanon latum genome sequencing.</title>
        <authorList>
            <person name="Verma A."/>
            <person name="Pal Y."/>
            <person name="Krishnamurthi S."/>
        </authorList>
    </citation>
    <scope>NUCLEOTIDE SEQUENCE [LARGE SCALE GENOMIC DNA]</scope>
    <source>
        <strain evidence="2 3">DSM 14151</strain>
    </source>
</reference>
<dbReference type="EMBL" id="MATO01000060">
    <property type="protein sequence ID" value="OCS86827.1"/>
    <property type="molecule type" value="Genomic_DNA"/>
</dbReference>
<dbReference type="GO" id="GO:0016740">
    <property type="term" value="F:transferase activity"/>
    <property type="evidence" value="ECO:0007669"/>
    <property type="project" value="UniProtKB-KW"/>
</dbReference>
<comment type="caution">
    <text evidence="2">The sequence shown here is derived from an EMBL/GenBank/DDBJ whole genome shotgun (WGS) entry which is preliminary data.</text>
</comment>
<proteinExistence type="predicted"/>